<evidence type="ECO:0000313" key="1">
    <source>
        <dbReference type="EMBL" id="WAR16098.1"/>
    </source>
</evidence>
<name>A0ABY7F1P1_MYAAR</name>
<dbReference type="Proteomes" id="UP001164746">
    <property type="component" value="Chromosome 10"/>
</dbReference>
<dbReference type="PANTHER" id="PTHR46704">
    <property type="entry name" value="CXC DOMAIN-CONTAINING PROTEIN-RELATED"/>
    <property type="match status" value="1"/>
</dbReference>
<evidence type="ECO:0000313" key="2">
    <source>
        <dbReference type="Proteomes" id="UP001164746"/>
    </source>
</evidence>
<accession>A0ABY7F1P1</accession>
<gene>
    <name evidence="1" type="ORF">MAR_030692</name>
</gene>
<sequence>MEVQSMDIHKAHATFTFNCEIIRNPSRSFFVNSLDTLMSKTRNRPPPHFTHRTKLILMHITYRDHNSIYHKVLKTALQINDKTIIDRLSAVANGDLVAVEARYHRRKGCLATYYSYAGTDGRTPPKTVFNASDKYSEIYKKAAERLKEEYEHSIVVQNKVYYLSTLRERFIQVATDEGCTTAHSYKGAYLKKLLRAIWPEIAFVHQHGKSDLVCSSNKTIGEAIREAKQYEQIIQHDNECSYENTTESEPETDETIVHKAIGILRKRVMDYNSTVDMDYHSEYYSPNEMNMSAQADFCEPLLYKAVCWLSDRKCFNAASETTNRKCITLACDITTLVTSTPSPKHLGLGVHLYHEFNSRHLIEDMSALGYTITYPDLRMFLTSAAHQAIAAQKVTPSGGIVPDNIASKQRGGKLVVAVADNWDHNERTVDGKRTTHAMTSILVSSTSVENRISQRLGKSSRRTFDKKCLPGGSLCCLTAYKKPSQRPTPVFESSVTLDEINPVEPNAVKSARLKELLYSLGRSSVFCDDVAEDKKVPNWSNKERLIQFYSGYMAEHACTKLKAQEVLLINGVKSTPCVIVTTNGSCNQPILDTNQEEADTVMILHAKYEADRGSTCIAIHSPDTDVLVLLLHHYRYIGAAHLFMSTGRVTLHTDGRRFIPVHQLIDKLTKDQLNILLSVYCITGCDTTSGFFGKGKRRAFKLLTERASNYQPLFNLGEELLLSELQRTACTSFVISLYGGSDVQTLHQLRCIKAKSSVHPRNIPPTADTLNLHLQRCVIQLWIWRHATTAQHNLPPFTDFGYEIDEVGLTPKMMSQPAAAPELLNDLVCGCEICSETCVCFANRQPCTVACSCTGNTNTDDMMCTNRTKTNLLYLEDSIEFKRLRTC</sequence>
<reference evidence="1" key="1">
    <citation type="submission" date="2022-11" db="EMBL/GenBank/DDBJ databases">
        <title>Centuries of genome instability and evolution in soft-shell clam transmissible cancer (bioRxiv).</title>
        <authorList>
            <person name="Hart S.F.M."/>
            <person name="Yonemitsu M.A."/>
            <person name="Giersch R.M."/>
            <person name="Beal B.F."/>
            <person name="Arriagada G."/>
            <person name="Davis B.W."/>
            <person name="Ostrander E.A."/>
            <person name="Goff S.P."/>
            <person name="Metzger M.J."/>
        </authorList>
    </citation>
    <scope>NUCLEOTIDE SEQUENCE</scope>
    <source>
        <strain evidence="1">MELC-2E11</strain>
        <tissue evidence="1">Siphon/mantle</tissue>
    </source>
</reference>
<dbReference type="EMBL" id="CP111021">
    <property type="protein sequence ID" value="WAR16098.1"/>
    <property type="molecule type" value="Genomic_DNA"/>
</dbReference>
<evidence type="ECO:0008006" key="3">
    <source>
        <dbReference type="Google" id="ProtNLM"/>
    </source>
</evidence>
<proteinExistence type="predicted"/>
<dbReference type="PANTHER" id="PTHR46704:SF1">
    <property type="entry name" value="TELOMERE LENGTH REGULATION PROTEIN TEL2 HOMOLOG"/>
    <property type="match status" value="1"/>
</dbReference>
<organism evidence="1 2">
    <name type="scientific">Mya arenaria</name>
    <name type="common">Soft-shell clam</name>
    <dbReference type="NCBI Taxonomy" id="6604"/>
    <lineage>
        <taxon>Eukaryota</taxon>
        <taxon>Metazoa</taxon>
        <taxon>Spiralia</taxon>
        <taxon>Lophotrochozoa</taxon>
        <taxon>Mollusca</taxon>
        <taxon>Bivalvia</taxon>
        <taxon>Autobranchia</taxon>
        <taxon>Heteroconchia</taxon>
        <taxon>Euheterodonta</taxon>
        <taxon>Imparidentia</taxon>
        <taxon>Neoheterodontei</taxon>
        <taxon>Myida</taxon>
        <taxon>Myoidea</taxon>
        <taxon>Myidae</taxon>
        <taxon>Mya</taxon>
    </lineage>
</organism>
<keyword evidence="2" id="KW-1185">Reference proteome</keyword>
<protein>
    <recommendedName>
        <fullName evidence="3">Tesmin/TSO1-like CXC domain-containing protein</fullName>
    </recommendedName>
</protein>